<name>A0A1H0BCB9_9PSED</name>
<keyword evidence="2" id="KW-0604">Photosystem II</keyword>
<gene>
    <name evidence="5" type="ORF">SAMN05216193_1039</name>
</gene>
<feature type="transmembrane region" description="Helical" evidence="3">
    <location>
        <begin position="26"/>
        <end position="48"/>
    </location>
</feature>
<dbReference type="STRING" id="198616.SAMN05216193_1039"/>
<dbReference type="GO" id="GO:0015979">
    <property type="term" value="P:photosynthesis"/>
    <property type="evidence" value="ECO:0007669"/>
    <property type="project" value="UniProtKB-KW"/>
</dbReference>
<dbReference type="SUPFAM" id="SSF110296">
    <property type="entry name" value="Oligoxyloglucan reducing end-specific cellobiohydrolase"/>
    <property type="match status" value="1"/>
</dbReference>
<sequence length="352" mass="37336">MTKLMNIEASPPPPVAAQPGVARRALNGLTVVLPWTIIGGLLWAGLFIKPQPVGSSVTPPALERRDQFYGLAQLPGGAVLAAGSYGKVLAIGDDGRIARLNTPTDKTLQDIAVWDARHAVAVGNGGVVLYSADAGQHWSAAADVPRSEIANKLNRVRVGRDGLAIATGEMGALLASHDYGKSWQRLREEEDVAWNDVALLEGGRLVVVGEFGRILLSDDMGANWEEIPAPVPGSLMSLSFRDAANGVAVGVEGTLLVTSDGGRNWTQVQAGTSDHLFNVLWSAERNQWLAFGALGRWVSGTPSADGIAWRSGNVDPRDLAWHTGALASGKQVWLAGDGIGRWDGQRWSPLKP</sequence>
<dbReference type="InterPro" id="IPR028203">
    <property type="entry name" value="PSII_CF48-like_dom"/>
</dbReference>
<organism evidence="5 6">
    <name type="scientific">Pseudomonas jinjuensis</name>
    <dbReference type="NCBI Taxonomy" id="198616"/>
    <lineage>
        <taxon>Bacteria</taxon>
        <taxon>Pseudomonadati</taxon>
        <taxon>Pseudomonadota</taxon>
        <taxon>Gammaproteobacteria</taxon>
        <taxon>Pseudomonadales</taxon>
        <taxon>Pseudomonadaceae</taxon>
        <taxon>Pseudomonas</taxon>
    </lineage>
</organism>
<evidence type="ECO:0000256" key="1">
    <source>
        <dbReference type="ARBA" id="ARBA00022531"/>
    </source>
</evidence>
<dbReference type="EMBL" id="FNIJ01000003">
    <property type="protein sequence ID" value="SDN43033.1"/>
    <property type="molecule type" value="Genomic_DNA"/>
</dbReference>
<evidence type="ECO:0000259" key="4">
    <source>
        <dbReference type="Pfam" id="PF14870"/>
    </source>
</evidence>
<reference evidence="6" key="1">
    <citation type="submission" date="2016-10" db="EMBL/GenBank/DDBJ databases">
        <authorList>
            <person name="Varghese N."/>
            <person name="Submissions S."/>
        </authorList>
    </citation>
    <scope>NUCLEOTIDE SEQUENCE [LARGE SCALE GENOMIC DNA]</scope>
    <source>
        <strain evidence="6">JCM 21621</strain>
    </source>
</reference>
<dbReference type="Gene3D" id="2.130.10.10">
    <property type="entry name" value="YVTN repeat-like/Quinoprotein amine dehydrogenase"/>
    <property type="match status" value="1"/>
</dbReference>
<evidence type="ECO:0000256" key="2">
    <source>
        <dbReference type="ARBA" id="ARBA00023276"/>
    </source>
</evidence>
<dbReference type="Proteomes" id="UP000242957">
    <property type="component" value="Unassembled WGS sequence"/>
</dbReference>
<keyword evidence="3" id="KW-0472">Membrane</keyword>
<keyword evidence="6" id="KW-1185">Reference proteome</keyword>
<evidence type="ECO:0000256" key="3">
    <source>
        <dbReference type="SAM" id="Phobius"/>
    </source>
</evidence>
<evidence type="ECO:0000313" key="6">
    <source>
        <dbReference type="Proteomes" id="UP000242957"/>
    </source>
</evidence>
<proteinExistence type="predicted"/>
<dbReference type="PANTHER" id="PTHR47199:SF2">
    <property type="entry name" value="PHOTOSYSTEM II STABILITY_ASSEMBLY FACTOR HCF136, CHLOROPLASTIC"/>
    <property type="match status" value="1"/>
</dbReference>
<keyword evidence="1" id="KW-0602">Photosynthesis</keyword>
<keyword evidence="3" id="KW-0812">Transmembrane</keyword>
<evidence type="ECO:0000313" key="5">
    <source>
        <dbReference type="EMBL" id="SDN43033.1"/>
    </source>
</evidence>
<dbReference type="OrthoDB" id="9813892at2"/>
<feature type="domain" description="Photosynthesis system II assembly factor Ycf48/Hcf136-like" evidence="4">
    <location>
        <begin position="100"/>
        <end position="291"/>
    </location>
</feature>
<dbReference type="Pfam" id="PF14870">
    <property type="entry name" value="PSII_BNR"/>
    <property type="match status" value="1"/>
</dbReference>
<dbReference type="AlphaFoldDB" id="A0A1H0BCB9"/>
<dbReference type="InterPro" id="IPR015943">
    <property type="entry name" value="WD40/YVTN_repeat-like_dom_sf"/>
</dbReference>
<accession>A0A1H0BCB9</accession>
<dbReference type="CDD" id="cd15482">
    <property type="entry name" value="Sialidase_non-viral"/>
    <property type="match status" value="1"/>
</dbReference>
<protein>
    <recommendedName>
        <fullName evidence="4">Photosynthesis system II assembly factor Ycf48/Hcf136-like domain-containing protein</fullName>
    </recommendedName>
</protein>
<keyword evidence="3" id="KW-1133">Transmembrane helix</keyword>
<dbReference type="GO" id="GO:0009523">
    <property type="term" value="C:photosystem II"/>
    <property type="evidence" value="ECO:0007669"/>
    <property type="project" value="UniProtKB-KW"/>
</dbReference>
<dbReference type="PANTHER" id="PTHR47199">
    <property type="entry name" value="PHOTOSYSTEM II STABILITY/ASSEMBLY FACTOR HCF136, CHLOROPLASTIC"/>
    <property type="match status" value="1"/>
</dbReference>